<evidence type="ECO:0000313" key="2">
    <source>
        <dbReference type="Proteomes" id="UP000314294"/>
    </source>
</evidence>
<comment type="caution">
    <text evidence="1">The sequence shown here is derived from an EMBL/GenBank/DDBJ whole genome shotgun (WGS) entry which is preliminary data.</text>
</comment>
<dbReference type="AlphaFoldDB" id="A0A4Z2J3A4"/>
<accession>A0A4Z2J3A4</accession>
<reference evidence="1 2" key="1">
    <citation type="submission" date="2019-03" db="EMBL/GenBank/DDBJ databases">
        <title>First draft genome of Liparis tanakae, snailfish: a comprehensive survey of snailfish specific genes.</title>
        <authorList>
            <person name="Kim W."/>
            <person name="Song I."/>
            <person name="Jeong J.-H."/>
            <person name="Kim D."/>
            <person name="Kim S."/>
            <person name="Ryu S."/>
            <person name="Song J.Y."/>
            <person name="Lee S.K."/>
        </authorList>
    </citation>
    <scope>NUCLEOTIDE SEQUENCE [LARGE SCALE GENOMIC DNA]</scope>
    <source>
        <tissue evidence="1">Muscle</tissue>
    </source>
</reference>
<dbReference type="Proteomes" id="UP000314294">
    <property type="component" value="Unassembled WGS sequence"/>
</dbReference>
<evidence type="ECO:0000313" key="1">
    <source>
        <dbReference type="EMBL" id="TNN84487.1"/>
    </source>
</evidence>
<name>A0A4Z2J3A4_9TELE</name>
<dbReference type="EMBL" id="SRLO01000026">
    <property type="protein sequence ID" value="TNN84487.1"/>
    <property type="molecule type" value="Genomic_DNA"/>
</dbReference>
<sequence length="96" mass="10118">MAKPITCESVHTVADIENVHIFHYELIVNGWEEKQDGIPSPENEQVQYIRDKCPTRLTCPIGGAPIGGIIPGGIIPGGIGVMLGGLCPIGGIPMGE</sequence>
<keyword evidence="2" id="KW-1185">Reference proteome</keyword>
<organism evidence="1 2">
    <name type="scientific">Liparis tanakae</name>
    <name type="common">Tanaka's snailfish</name>
    <dbReference type="NCBI Taxonomy" id="230148"/>
    <lineage>
        <taxon>Eukaryota</taxon>
        <taxon>Metazoa</taxon>
        <taxon>Chordata</taxon>
        <taxon>Craniata</taxon>
        <taxon>Vertebrata</taxon>
        <taxon>Euteleostomi</taxon>
        <taxon>Actinopterygii</taxon>
        <taxon>Neopterygii</taxon>
        <taxon>Teleostei</taxon>
        <taxon>Neoteleostei</taxon>
        <taxon>Acanthomorphata</taxon>
        <taxon>Eupercaria</taxon>
        <taxon>Perciformes</taxon>
        <taxon>Cottioidei</taxon>
        <taxon>Cottales</taxon>
        <taxon>Liparidae</taxon>
        <taxon>Liparis</taxon>
    </lineage>
</organism>
<protein>
    <submittedName>
        <fullName evidence="1">Uncharacterized protein</fullName>
    </submittedName>
</protein>
<gene>
    <name evidence="1" type="ORF">EYF80_005187</name>
</gene>
<proteinExistence type="predicted"/>